<keyword evidence="1" id="KW-1133">Transmembrane helix</keyword>
<reference evidence="2 3" key="1">
    <citation type="journal article" date="2013" name="Biodegradation">
        <title>Occurrence of 4-tert-butylphenol (4-t-BP) biodegradation in an aquatic sample caused by the presence of Spirodela polyrrhiza and isolation of a 4-t-BP-utilizing bacterium.</title>
        <authorList>
            <person name="Ogata Y."/>
            <person name="Toyama T."/>
            <person name="Yu N."/>
            <person name="Wang X."/>
            <person name="Sei K."/>
            <person name="Ike M."/>
        </authorList>
    </citation>
    <scope>NUCLEOTIDE SEQUENCE [LARGE SCALE GENOMIC DNA]</scope>
    <source>
        <strain evidence="2 3">OMI</strain>
    </source>
</reference>
<dbReference type="RefSeq" id="WP_255308867.1">
    <property type="nucleotide sequence ID" value="NZ_BATN01000105.1"/>
</dbReference>
<dbReference type="AlphaFoldDB" id="A0A292ZFP8"/>
<keyword evidence="1" id="KW-0812">Transmembrane</keyword>
<feature type="transmembrane region" description="Helical" evidence="1">
    <location>
        <begin position="20"/>
        <end position="40"/>
    </location>
</feature>
<evidence type="ECO:0000256" key="1">
    <source>
        <dbReference type="SAM" id="Phobius"/>
    </source>
</evidence>
<protein>
    <submittedName>
        <fullName evidence="2">Uncharacterized protein</fullName>
    </submittedName>
</protein>
<accession>A0A292ZFP8</accession>
<evidence type="ECO:0000313" key="2">
    <source>
        <dbReference type="EMBL" id="GAY21679.1"/>
    </source>
</evidence>
<sequence>MLLKPERGRDERGLPRLHHWVVAVLALLVLTLVVPVIAGLM</sequence>
<organism evidence="2 3">
    <name type="scientific">Sphingobium fuliginis (strain ATCC 27551)</name>
    <dbReference type="NCBI Taxonomy" id="336203"/>
    <lineage>
        <taxon>Bacteria</taxon>
        <taxon>Pseudomonadati</taxon>
        <taxon>Pseudomonadota</taxon>
        <taxon>Alphaproteobacteria</taxon>
        <taxon>Sphingomonadales</taxon>
        <taxon>Sphingomonadaceae</taxon>
        <taxon>Sphingobium</taxon>
    </lineage>
</organism>
<dbReference type="EMBL" id="BEWI01000031">
    <property type="protein sequence ID" value="GAY21679.1"/>
    <property type="molecule type" value="Genomic_DNA"/>
</dbReference>
<comment type="caution">
    <text evidence="2">The sequence shown here is derived from an EMBL/GenBank/DDBJ whole genome shotgun (WGS) entry which is preliminary data.</text>
</comment>
<reference evidence="2 3" key="2">
    <citation type="journal article" date="2013" name="Environ. Sci. Technol.">
        <title>The 4-tert-butylphenol-utilizing bacterium Sphingobium fuliginis OMI can degrade bisphenols via phenolic ring hydroxylation and meta-cleavage pathway.</title>
        <authorList>
            <person name="Ogata Y."/>
            <person name="Goda S."/>
            <person name="Toyama T."/>
            <person name="Sei K."/>
            <person name="Ike M."/>
        </authorList>
    </citation>
    <scope>NUCLEOTIDE SEQUENCE [LARGE SCALE GENOMIC DNA]</scope>
    <source>
        <strain evidence="2 3">OMI</strain>
    </source>
</reference>
<keyword evidence="1" id="KW-0472">Membrane</keyword>
<dbReference type="Proteomes" id="UP000221538">
    <property type="component" value="Unassembled WGS sequence"/>
</dbReference>
<proteinExistence type="predicted"/>
<name>A0A292ZFP8_SPHSA</name>
<gene>
    <name evidence="2" type="ORF">SFOMI_2231</name>
</gene>
<evidence type="ECO:0000313" key="3">
    <source>
        <dbReference type="Proteomes" id="UP000221538"/>
    </source>
</evidence>